<evidence type="ECO:0000256" key="1">
    <source>
        <dbReference type="SAM" id="Coils"/>
    </source>
</evidence>
<dbReference type="AlphaFoldDB" id="X6NCV4"/>
<feature type="coiled-coil region" evidence="1">
    <location>
        <begin position="195"/>
        <end position="229"/>
    </location>
</feature>
<proteinExistence type="predicted"/>
<evidence type="ECO:0000313" key="4">
    <source>
        <dbReference type="Proteomes" id="UP000023152"/>
    </source>
</evidence>
<keyword evidence="1" id="KW-0175">Coiled coil</keyword>
<accession>X6NCV4</accession>
<evidence type="ECO:0000256" key="2">
    <source>
        <dbReference type="SAM" id="MobiDB-lite"/>
    </source>
</evidence>
<keyword evidence="4" id="KW-1185">Reference proteome</keyword>
<protein>
    <recommendedName>
        <fullName evidence="5">RanBP2-type domain-containing protein</fullName>
    </recommendedName>
</protein>
<feature type="region of interest" description="Disordered" evidence="2">
    <location>
        <begin position="140"/>
        <end position="161"/>
    </location>
</feature>
<dbReference type="Proteomes" id="UP000023152">
    <property type="component" value="Unassembled WGS sequence"/>
</dbReference>
<sequence length="537" mass="62174">MNNPKQGDDEKDEASAITKANESNTNNVTDMSSRTQPISAKVWCCQICTFAENPYTVPVCIVCGALPTRTNPTIVEMPEFLSNDDLPSIDDTPILREESNIDDIFEPNFLRQATVDVYQMLENKLQKAVVEKQERESALEATLKKDEKDEKKKEQQTDKDKTEKNAVFVVEDISEVDHSKITQELSKIDNKEGLINHLRASCQRVETRLAHHEEQVTRLRKELIEIALQYREDKALWKRYAVLELQETCELFYKAQMRYYHTLIDVEIKYAETCSVKSGKLRKSETQISEHYTAWSLEDVQLSVAQAIEVAYSIRLSKETIDKQAQLKLLQKYDILKQQFGMSHVDMHQRTREVINYLTDIITAKRNYDSHNTQNSQAGGDRLGDMDAFVQNVLDEKNDGEAKEGILCKKFVEKLAKNMKNISLEEIFEFIEELLQHFSNESFHISKAFPDKDLTEVQLLVKVLIYTCIFAYVPVVRDALNLCLNADRGKQEYKQLKKVKKYAYFISKIDKHIKINKRIGALLFSKKKKIRKIIDTF</sequence>
<comment type="caution">
    <text evidence="3">The sequence shown here is derived from an EMBL/GenBank/DDBJ whole genome shotgun (WGS) entry which is preliminary data.</text>
</comment>
<evidence type="ECO:0000313" key="3">
    <source>
        <dbReference type="EMBL" id="ETO23728.1"/>
    </source>
</evidence>
<organism evidence="3 4">
    <name type="scientific">Reticulomyxa filosa</name>
    <dbReference type="NCBI Taxonomy" id="46433"/>
    <lineage>
        <taxon>Eukaryota</taxon>
        <taxon>Sar</taxon>
        <taxon>Rhizaria</taxon>
        <taxon>Retaria</taxon>
        <taxon>Foraminifera</taxon>
        <taxon>Monothalamids</taxon>
        <taxon>Reticulomyxidae</taxon>
        <taxon>Reticulomyxa</taxon>
    </lineage>
</organism>
<name>X6NCV4_RETFI</name>
<feature type="compositionally biased region" description="Polar residues" evidence="2">
    <location>
        <begin position="18"/>
        <end position="32"/>
    </location>
</feature>
<gene>
    <name evidence="3" type="ORF">RFI_13451</name>
</gene>
<reference evidence="3 4" key="1">
    <citation type="journal article" date="2013" name="Curr. Biol.">
        <title>The Genome of the Foraminiferan Reticulomyxa filosa.</title>
        <authorList>
            <person name="Glockner G."/>
            <person name="Hulsmann N."/>
            <person name="Schleicher M."/>
            <person name="Noegel A.A."/>
            <person name="Eichinger L."/>
            <person name="Gallinger C."/>
            <person name="Pawlowski J."/>
            <person name="Sierra R."/>
            <person name="Euteneuer U."/>
            <person name="Pillet L."/>
            <person name="Moustafa A."/>
            <person name="Platzer M."/>
            <person name="Groth M."/>
            <person name="Szafranski K."/>
            <person name="Schliwa M."/>
        </authorList>
    </citation>
    <scope>NUCLEOTIDE SEQUENCE [LARGE SCALE GENOMIC DNA]</scope>
</reference>
<feature type="region of interest" description="Disordered" evidence="2">
    <location>
        <begin position="1"/>
        <end position="32"/>
    </location>
</feature>
<dbReference type="EMBL" id="ASPP01009745">
    <property type="protein sequence ID" value="ETO23728.1"/>
    <property type="molecule type" value="Genomic_DNA"/>
</dbReference>
<evidence type="ECO:0008006" key="5">
    <source>
        <dbReference type="Google" id="ProtNLM"/>
    </source>
</evidence>